<dbReference type="PANTHER" id="PTHR28657">
    <property type="entry name" value="INDOLEAMINE 2,3-DIOXYGENASE"/>
    <property type="match status" value="1"/>
</dbReference>
<proteinExistence type="inferred from homology"/>
<dbReference type="GO" id="GO:0005737">
    <property type="term" value="C:cytoplasm"/>
    <property type="evidence" value="ECO:0007669"/>
    <property type="project" value="TreeGrafter"/>
</dbReference>
<dbReference type="GO" id="GO:0046872">
    <property type="term" value="F:metal ion binding"/>
    <property type="evidence" value="ECO:0007669"/>
    <property type="project" value="UniProtKB-KW"/>
</dbReference>
<organism evidence="7 8">
    <name type="scientific">Tilletia laevis</name>
    <dbReference type="NCBI Taxonomy" id="157183"/>
    <lineage>
        <taxon>Eukaryota</taxon>
        <taxon>Fungi</taxon>
        <taxon>Dikarya</taxon>
        <taxon>Basidiomycota</taxon>
        <taxon>Ustilaginomycotina</taxon>
        <taxon>Exobasidiomycetes</taxon>
        <taxon>Tilletiales</taxon>
        <taxon>Tilletiaceae</taxon>
        <taxon>Tilletia</taxon>
    </lineage>
</organism>
<comment type="caution">
    <text evidence="7">The sequence shown here is derived from an EMBL/GenBank/DDBJ whole genome shotgun (WGS) entry which is preliminary data.</text>
</comment>
<evidence type="ECO:0000313" key="8">
    <source>
        <dbReference type="Proteomes" id="UP000836404"/>
    </source>
</evidence>
<evidence type="ECO:0000259" key="6">
    <source>
        <dbReference type="PROSITE" id="PS51669"/>
    </source>
</evidence>
<dbReference type="GO" id="GO:0020037">
    <property type="term" value="F:heme binding"/>
    <property type="evidence" value="ECO:0007669"/>
    <property type="project" value="InterPro"/>
</dbReference>
<keyword evidence="8" id="KW-1185">Reference proteome</keyword>
<feature type="region of interest" description="Disordered" evidence="5">
    <location>
        <begin position="655"/>
        <end position="677"/>
    </location>
</feature>
<feature type="compositionally biased region" description="Low complexity" evidence="5">
    <location>
        <begin position="782"/>
        <end position="810"/>
    </location>
</feature>
<dbReference type="InterPro" id="IPR006963">
    <property type="entry name" value="Mopterin_OxRdtase_4Fe-4S_dom"/>
</dbReference>
<dbReference type="PANTHER" id="PTHR28657:SF5">
    <property type="entry name" value="INDOLEAMINE 2,3-DIOXYGENASE"/>
    <property type="match status" value="1"/>
</dbReference>
<evidence type="ECO:0000256" key="5">
    <source>
        <dbReference type="SAM" id="MobiDB-lite"/>
    </source>
</evidence>
<dbReference type="EMBL" id="CAJHJF010004962">
    <property type="protein sequence ID" value="CAD6946761.1"/>
    <property type="molecule type" value="Genomic_DNA"/>
</dbReference>
<keyword evidence="2" id="KW-0479">Metal-binding</keyword>
<dbReference type="Pfam" id="PF00384">
    <property type="entry name" value="Molybdopterin"/>
    <property type="match status" value="1"/>
</dbReference>
<dbReference type="GO" id="GO:0033754">
    <property type="term" value="F:indoleamine 2,3-dioxygenase activity"/>
    <property type="evidence" value="ECO:0007669"/>
    <property type="project" value="TreeGrafter"/>
</dbReference>
<dbReference type="AlphaFoldDB" id="A0A9N8LXG2"/>
<evidence type="ECO:0000313" key="7">
    <source>
        <dbReference type="EMBL" id="CAD6946761.1"/>
    </source>
</evidence>
<dbReference type="Gene3D" id="1.20.58.480">
    <property type="match status" value="1"/>
</dbReference>
<dbReference type="SUPFAM" id="SSF140959">
    <property type="entry name" value="Indolic compounds 2,3-dioxygenase-like"/>
    <property type="match status" value="2"/>
</dbReference>
<feature type="region of interest" description="Disordered" evidence="5">
    <location>
        <begin position="746"/>
        <end position="768"/>
    </location>
</feature>
<keyword evidence="3" id="KW-0408">Iron</keyword>
<dbReference type="Pfam" id="PF22151">
    <property type="entry name" value="Fer4_NDSU1"/>
    <property type="match status" value="1"/>
</dbReference>
<keyword evidence="4" id="KW-0411">Iron-sulfur</keyword>
<dbReference type="PROSITE" id="PS51669">
    <property type="entry name" value="4FE4S_MOW_BIS_MGD"/>
    <property type="match status" value="1"/>
</dbReference>
<evidence type="ECO:0000256" key="2">
    <source>
        <dbReference type="ARBA" id="ARBA00022723"/>
    </source>
</evidence>
<dbReference type="SUPFAM" id="SSF53706">
    <property type="entry name" value="Formate dehydrogenase/DMSO reductase, domains 1-3"/>
    <property type="match status" value="1"/>
</dbReference>
<evidence type="ECO:0000256" key="1">
    <source>
        <dbReference type="ARBA" id="ARBA00007119"/>
    </source>
</evidence>
<protein>
    <recommendedName>
        <fullName evidence="6">4Fe-4S Mo/W bis-MGD-type domain-containing protein</fullName>
    </recommendedName>
</protein>
<evidence type="ECO:0000256" key="4">
    <source>
        <dbReference type="ARBA" id="ARBA00023014"/>
    </source>
</evidence>
<feature type="compositionally biased region" description="Low complexity" evidence="5">
    <location>
        <begin position="249"/>
        <end position="268"/>
    </location>
</feature>
<dbReference type="GO" id="GO:0034354">
    <property type="term" value="P:'de novo' NAD+ biosynthetic process from L-tryptophan"/>
    <property type="evidence" value="ECO:0007669"/>
    <property type="project" value="TreeGrafter"/>
</dbReference>
<dbReference type="Pfam" id="PF01231">
    <property type="entry name" value="IDO"/>
    <property type="match status" value="3"/>
</dbReference>
<dbReference type="GO" id="GO:0019441">
    <property type="term" value="P:L-tryptophan catabolic process to kynurenine"/>
    <property type="evidence" value="ECO:0007669"/>
    <property type="project" value="InterPro"/>
</dbReference>
<sequence length="934" mass="101716">MRILPRLNEDINEEWINDKTRFAYDGLKYQRLTTPLIRQGDRFVPASWPEALGTVAAGLAASGAKGDEIQAVAGALADTESLVVLKDLINSLGSDNLALDIVHLGLHGSRAATLQRRRNSTLRFLMRRQMPSPQFSRQSTTSPTHQRLCKSATSIRLATDAAFPPPLMELTNALPYIVGPGGSSIRSSTYPSNINTSANAPLRSQVAGPFLGRSERWLQQQQPAQQQSRPAAEDPFINEGIFGHSSPFAPQQQQQQRQQPATPQTTTASYAVPPTPFSHPRDPSLPDTSTLAAADFDIDVRSGFMPPEPPVERLSGVEATWEDMLDRARTLPLRCGGGGVAESDEARRAAWQWRRDIRTMPIQPLSDALANDIRHARRGHLVLAFLAHFYIHSQPPAVSEEQLEQEIKASKPALRAASSSVWLSWLSTSSGRDGAILDEVISDRQPLLGLERGADFDDYRAERLGAFASTIPAALAIPWCRLSDKLDLPPILTYATTVLWNWGLVDPRRSASAPGNLRILTTFTGTRSEEWFYATSALIELRGVEALTLMRRSLDEAFLADSLARRRLGVFLQRLASVIADLERILAEVRRECDPAMFYFAIRPWFRAADDPAGWHYEGVDPPGVRRALTGPSAGQSSLIHALDQFLAIEHAADEQAPAPAPASTHAATAGPTPPSNATFMQRMSLYMPGHHRRFLEHLRRMNVEDSMLESQREFARAKVQAQAQAEAEAKSALAVDVDAVVETGTGTAGGREQASSQPAREEDGKKNLNASSTLHPIRRLALSLPPSPPSASHSPSPSSPAQSQTSPESFQPTPLSRAYDAALYALKSLRDEHMRIATLYIITQARRGAPPEGVRSWLPGSFTGVKEAVVAPVAVVVVDEKQEEGQDGIVVGAVVEVGKKADASAAKGTGGTPLVSFLKECRANTVRAMLQPQ</sequence>
<reference evidence="7 8" key="1">
    <citation type="submission" date="2020-10" db="EMBL/GenBank/DDBJ databases">
        <authorList>
            <person name="Sedaghatjoo S."/>
        </authorList>
    </citation>
    <scope>NUCLEOTIDE SEQUENCE [LARGE SCALE GENOMIC DNA]</scope>
    <source>
        <strain evidence="7 8">LLFL</strain>
    </source>
</reference>
<name>A0A9N8LXG2_9BASI</name>
<dbReference type="InterPro" id="IPR037217">
    <property type="entry name" value="Trp/Indoleamine_2_3_dOase-like"/>
</dbReference>
<gene>
    <name evidence="7" type="ORF">JKILLFL_G8611</name>
</gene>
<feature type="domain" description="4Fe-4S Mo/W bis-MGD-type" evidence="6">
    <location>
        <begin position="1"/>
        <end position="31"/>
    </location>
</feature>
<dbReference type="InterPro" id="IPR000898">
    <property type="entry name" value="Indolamine_dOase"/>
</dbReference>
<dbReference type="InterPro" id="IPR006656">
    <property type="entry name" value="Mopterin_OxRdtase"/>
</dbReference>
<dbReference type="Proteomes" id="UP000836404">
    <property type="component" value="Unassembled WGS sequence"/>
</dbReference>
<accession>A0A9N8LXG2</accession>
<feature type="compositionally biased region" description="Low complexity" evidence="5">
    <location>
        <begin position="655"/>
        <end position="671"/>
    </location>
</feature>
<dbReference type="GO" id="GO:0051536">
    <property type="term" value="F:iron-sulfur cluster binding"/>
    <property type="evidence" value="ECO:0007669"/>
    <property type="project" value="UniProtKB-KW"/>
</dbReference>
<comment type="similarity">
    <text evidence="1">Belongs to the indoleamine 2,3-dioxygenase family.</text>
</comment>
<evidence type="ECO:0000256" key="3">
    <source>
        <dbReference type="ARBA" id="ARBA00023004"/>
    </source>
</evidence>
<feature type="region of interest" description="Disordered" evidence="5">
    <location>
        <begin position="217"/>
        <end position="289"/>
    </location>
</feature>
<feature type="region of interest" description="Disordered" evidence="5">
    <location>
        <begin position="782"/>
        <end position="815"/>
    </location>
</feature>